<dbReference type="Proteomes" id="UP000791440">
    <property type="component" value="Unassembled WGS sequence"/>
</dbReference>
<evidence type="ECO:0000313" key="2">
    <source>
        <dbReference type="EMBL" id="KAG6462303.1"/>
    </source>
</evidence>
<reference evidence="2" key="1">
    <citation type="journal article" date="2016" name="Insect Biochem. Mol. Biol.">
        <title>Multifaceted biological insights from a draft genome sequence of the tobacco hornworm moth, Manduca sexta.</title>
        <authorList>
            <person name="Kanost M.R."/>
            <person name="Arrese E.L."/>
            <person name="Cao X."/>
            <person name="Chen Y.R."/>
            <person name="Chellapilla S."/>
            <person name="Goldsmith M.R."/>
            <person name="Grosse-Wilde E."/>
            <person name="Heckel D.G."/>
            <person name="Herndon N."/>
            <person name="Jiang H."/>
            <person name="Papanicolaou A."/>
            <person name="Qu J."/>
            <person name="Soulages J.L."/>
            <person name="Vogel H."/>
            <person name="Walters J."/>
            <person name="Waterhouse R.M."/>
            <person name="Ahn S.J."/>
            <person name="Almeida F.C."/>
            <person name="An C."/>
            <person name="Aqrawi P."/>
            <person name="Bretschneider A."/>
            <person name="Bryant W.B."/>
            <person name="Bucks S."/>
            <person name="Chao H."/>
            <person name="Chevignon G."/>
            <person name="Christen J.M."/>
            <person name="Clarke D.F."/>
            <person name="Dittmer N.T."/>
            <person name="Ferguson L.C.F."/>
            <person name="Garavelou S."/>
            <person name="Gordon K.H.J."/>
            <person name="Gunaratna R.T."/>
            <person name="Han Y."/>
            <person name="Hauser F."/>
            <person name="He Y."/>
            <person name="Heidel-Fischer H."/>
            <person name="Hirsh A."/>
            <person name="Hu Y."/>
            <person name="Jiang H."/>
            <person name="Kalra D."/>
            <person name="Klinner C."/>
            <person name="Konig C."/>
            <person name="Kovar C."/>
            <person name="Kroll A.R."/>
            <person name="Kuwar S.S."/>
            <person name="Lee S.L."/>
            <person name="Lehman R."/>
            <person name="Li K."/>
            <person name="Li Z."/>
            <person name="Liang H."/>
            <person name="Lovelace S."/>
            <person name="Lu Z."/>
            <person name="Mansfield J.H."/>
            <person name="McCulloch K.J."/>
            <person name="Mathew T."/>
            <person name="Morton B."/>
            <person name="Muzny D.M."/>
            <person name="Neunemann D."/>
            <person name="Ongeri F."/>
            <person name="Pauchet Y."/>
            <person name="Pu L.L."/>
            <person name="Pyrousis I."/>
            <person name="Rao X.J."/>
            <person name="Redding A."/>
            <person name="Roesel C."/>
            <person name="Sanchez-Gracia A."/>
            <person name="Schaack S."/>
            <person name="Shukla A."/>
            <person name="Tetreau G."/>
            <person name="Wang Y."/>
            <person name="Xiong G.H."/>
            <person name="Traut W."/>
            <person name="Walsh T.K."/>
            <person name="Worley K.C."/>
            <person name="Wu D."/>
            <person name="Wu W."/>
            <person name="Wu Y.Q."/>
            <person name="Zhang X."/>
            <person name="Zou Z."/>
            <person name="Zucker H."/>
            <person name="Briscoe A.D."/>
            <person name="Burmester T."/>
            <person name="Clem R.J."/>
            <person name="Feyereisen R."/>
            <person name="Grimmelikhuijzen C.J.P."/>
            <person name="Hamodrakas S.J."/>
            <person name="Hansson B.S."/>
            <person name="Huguet E."/>
            <person name="Jermiin L.S."/>
            <person name="Lan Q."/>
            <person name="Lehman H.K."/>
            <person name="Lorenzen M."/>
            <person name="Merzendorfer H."/>
            <person name="Michalopoulos I."/>
            <person name="Morton D.B."/>
            <person name="Muthukrishnan S."/>
            <person name="Oakeshott J.G."/>
            <person name="Palmer W."/>
            <person name="Park Y."/>
            <person name="Passarelli A.L."/>
            <person name="Rozas J."/>
            <person name="Schwartz L.M."/>
            <person name="Smith W."/>
            <person name="Southgate A."/>
            <person name="Vilcinskas A."/>
            <person name="Vogt R."/>
            <person name="Wang P."/>
            <person name="Werren J."/>
            <person name="Yu X.Q."/>
            <person name="Zhou J.J."/>
            <person name="Brown S.J."/>
            <person name="Scherer S.E."/>
            <person name="Richards S."/>
            <person name="Blissard G.W."/>
        </authorList>
    </citation>
    <scope>NUCLEOTIDE SEQUENCE</scope>
</reference>
<keyword evidence="3" id="KW-1185">Reference proteome</keyword>
<proteinExistence type="predicted"/>
<name>A0A922CYW0_MANSE</name>
<dbReference type="EMBL" id="JH668831">
    <property type="protein sequence ID" value="KAG6462303.1"/>
    <property type="molecule type" value="Genomic_DNA"/>
</dbReference>
<dbReference type="AlphaFoldDB" id="A0A922CYW0"/>
<gene>
    <name evidence="2" type="ORF">O3G_MSEX013177</name>
</gene>
<sequence>MKKNRDVYNEAKNGGKQNRDEYTRLTLRHTQPGPGLVELVENTDVYVVKDQLQIYTKAAPNSRALIRTLLTLVFTDFALSSCVLTRKTNKLDCGALDALFSYVNNVVRRNGWVLVDDEYFDECVRQKLRELL</sequence>
<feature type="region of interest" description="Disordered" evidence="1">
    <location>
        <begin position="1"/>
        <end position="20"/>
    </location>
</feature>
<protein>
    <submittedName>
        <fullName evidence="2">Uncharacterized protein</fullName>
    </submittedName>
</protein>
<organism evidence="2 3">
    <name type="scientific">Manduca sexta</name>
    <name type="common">Tobacco hawkmoth</name>
    <name type="synonym">Tobacco hornworm</name>
    <dbReference type="NCBI Taxonomy" id="7130"/>
    <lineage>
        <taxon>Eukaryota</taxon>
        <taxon>Metazoa</taxon>
        <taxon>Ecdysozoa</taxon>
        <taxon>Arthropoda</taxon>
        <taxon>Hexapoda</taxon>
        <taxon>Insecta</taxon>
        <taxon>Pterygota</taxon>
        <taxon>Neoptera</taxon>
        <taxon>Endopterygota</taxon>
        <taxon>Lepidoptera</taxon>
        <taxon>Glossata</taxon>
        <taxon>Ditrysia</taxon>
        <taxon>Bombycoidea</taxon>
        <taxon>Sphingidae</taxon>
        <taxon>Sphinginae</taxon>
        <taxon>Sphingini</taxon>
        <taxon>Manduca</taxon>
    </lineage>
</organism>
<evidence type="ECO:0000256" key="1">
    <source>
        <dbReference type="SAM" id="MobiDB-lite"/>
    </source>
</evidence>
<evidence type="ECO:0000313" key="3">
    <source>
        <dbReference type="Proteomes" id="UP000791440"/>
    </source>
</evidence>
<accession>A0A922CYW0</accession>
<comment type="caution">
    <text evidence="2">The sequence shown here is derived from an EMBL/GenBank/DDBJ whole genome shotgun (WGS) entry which is preliminary data.</text>
</comment>
<reference evidence="2" key="2">
    <citation type="submission" date="2020-12" db="EMBL/GenBank/DDBJ databases">
        <authorList>
            <person name="Kanost M."/>
        </authorList>
    </citation>
    <scope>NUCLEOTIDE SEQUENCE</scope>
</reference>